<keyword evidence="3" id="KW-1185">Reference proteome</keyword>
<organism evidence="2 3">
    <name type="scientific">Albula glossodonta</name>
    <name type="common">roundjaw bonefish</name>
    <dbReference type="NCBI Taxonomy" id="121402"/>
    <lineage>
        <taxon>Eukaryota</taxon>
        <taxon>Metazoa</taxon>
        <taxon>Chordata</taxon>
        <taxon>Craniata</taxon>
        <taxon>Vertebrata</taxon>
        <taxon>Euteleostomi</taxon>
        <taxon>Actinopterygii</taxon>
        <taxon>Neopterygii</taxon>
        <taxon>Teleostei</taxon>
        <taxon>Albuliformes</taxon>
        <taxon>Albulidae</taxon>
        <taxon>Albula</taxon>
    </lineage>
</organism>
<comment type="caution">
    <text evidence="2">The sequence shown here is derived from an EMBL/GenBank/DDBJ whole genome shotgun (WGS) entry which is preliminary data.</text>
</comment>
<dbReference type="AlphaFoldDB" id="A0A8T2N4X8"/>
<evidence type="ECO:0000313" key="3">
    <source>
        <dbReference type="Proteomes" id="UP000824540"/>
    </source>
</evidence>
<proteinExistence type="predicted"/>
<evidence type="ECO:0000256" key="1">
    <source>
        <dbReference type="SAM" id="MobiDB-lite"/>
    </source>
</evidence>
<name>A0A8T2N4X8_9TELE</name>
<evidence type="ECO:0000313" key="2">
    <source>
        <dbReference type="EMBL" id="KAG9335469.1"/>
    </source>
</evidence>
<reference evidence="2" key="1">
    <citation type="thesis" date="2021" institute="BYU ScholarsArchive" country="Provo, UT, USA">
        <title>Applications of and Algorithms for Genome Assembly and Genomic Analyses with an Emphasis on Marine Teleosts.</title>
        <authorList>
            <person name="Pickett B.D."/>
        </authorList>
    </citation>
    <scope>NUCLEOTIDE SEQUENCE</scope>
    <source>
        <strain evidence="2">HI-2016</strain>
    </source>
</reference>
<gene>
    <name evidence="2" type="ORF">JZ751_004598</name>
</gene>
<accession>A0A8T2N4X8</accession>
<feature type="region of interest" description="Disordered" evidence="1">
    <location>
        <begin position="158"/>
        <end position="178"/>
    </location>
</feature>
<sequence length="192" mass="20184">MEEEDGACLCAGAAQGMGALPALTQHHRYQKGQGRGGGVRLCCCGEGQGVSERRLSVITAQVCESLHTMEVSSEATPSGSGGVQVILNEPSPAPFSVTRMLTALAESTTLFLHCVLMDLEVRVPCHAHFPSCQNRKPWLLTGRQNRGETHCPLGPELRAAGFSTSQPSPEGEAQTVSSKHIPSAGCFTGIVG</sequence>
<dbReference type="Proteomes" id="UP000824540">
    <property type="component" value="Unassembled WGS sequence"/>
</dbReference>
<protein>
    <submittedName>
        <fullName evidence="2">Uncharacterized protein</fullName>
    </submittedName>
</protein>
<feature type="compositionally biased region" description="Polar residues" evidence="1">
    <location>
        <begin position="162"/>
        <end position="178"/>
    </location>
</feature>
<dbReference type="EMBL" id="JAFBMS010000119">
    <property type="protein sequence ID" value="KAG9335469.1"/>
    <property type="molecule type" value="Genomic_DNA"/>
</dbReference>